<keyword evidence="5 7" id="KW-0234">DNA repair</keyword>
<organism evidence="9 10">
    <name type="scientific">Candidatus Scatomorpha merdipullorum</name>
    <dbReference type="NCBI Taxonomy" id="2840927"/>
    <lineage>
        <taxon>Bacteria</taxon>
        <taxon>Bacillati</taxon>
        <taxon>Bacillota</taxon>
        <taxon>Clostridia</taxon>
        <taxon>Eubacteriales</taxon>
        <taxon>Candidatus Scatomorpha</taxon>
    </lineage>
</organism>
<dbReference type="Proteomes" id="UP000824001">
    <property type="component" value="Unassembled WGS sequence"/>
</dbReference>
<dbReference type="InterPro" id="IPR012340">
    <property type="entry name" value="NA-bd_OB-fold"/>
</dbReference>
<reference evidence="9" key="1">
    <citation type="submission" date="2020-10" db="EMBL/GenBank/DDBJ databases">
        <authorList>
            <person name="Gilroy R."/>
        </authorList>
    </citation>
    <scope>NUCLEOTIDE SEQUENCE</scope>
    <source>
        <strain evidence="9">ChiHjej10B9-9673</strain>
    </source>
</reference>
<dbReference type="Pfam" id="PF11967">
    <property type="entry name" value="RecO_N"/>
    <property type="match status" value="1"/>
</dbReference>
<dbReference type="SUPFAM" id="SSF50249">
    <property type="entry name" value="Nucleic acid-binding proteins"/>
    <property type="match status" value="1"/>
</dbReference>
<dbReference type="InterPro" id="IPR037278">
    <property type="entry name" value="ARFGAP/RecO"/>
</dbReference>
<evidence type="ECO:0000256" key="1">
    <source>
        <dbReference type="ARBA" id="ARBA00007452"/>
    </source>
</evidence>
<evidence type="ECO:0000256" key="7">
    <source>
        <dbReference type="HAMAP-Rule" id="MF_00201"/>
    </source>
</evidence>
<proteinExistence type="inferred from homology"/>
<dbReference type="SUPFAM" id="SSF57863">
    <property type="entry name" value="ArfGap/RecO-like zinc finger"/>
    <property type="match status" value="1"/>
</dbReference>
<evidence type="ECO:0000256" key="4">
    <source>
        <dbReference type="ARBA" id="ARBA00023172"/>
    </source>
</evidence>
<name>A0A9D1FDG6_9FIRM</name>
<dbReference type="Gene3D" id="2.40.50.140">
    <property type="entry name" value="Nucleic acid-binding proteins"/>
    <property type="match status" value="1"/>
</dbReference>
<evidence type="ECO:0000313" key="10">
    <source>
        <dbReference type="Proteomes" id="UP000824001"/>
    </source>
</evidence>
<evidence type="ECO:0000259" key="8">
    <source>
        <dbReference type="Pfam" id="PF11967"/>
    </source>
</evidence>
<evidence type="ECO:0000256" key="3">
    <source>
        <dbReference type="ARBA" id="ARBA00022763"/>
    </source>
</evidence>
<accession>A0A9D1FDG6</accession>
<dbReference type="Pfam" id="PF02565">
    <property type="entry name" value="RecO_C"/>
    <property type="match status" value="1"/>
</dbReference>
<dbReference type="GO" id="GO:0006302">
    <property type="term" value="P:double-strand break repair"/>
    <property type="evidence" value="ECO:0007669"/>
    <property type="project" value="TreeGrafter"/>
</dbReference>
<dbReference type="InterPro" id="IPR022572">
    <property type="entry name" value="DNA_rep/recomb_RecO_N"/>
</dbReference>
<sequence>MFLTTRGLVLREAKYKESDKILTILTETDGKITAKARGVTRTRSKLAAATQLLTFSDFTFFGNRGYWTVNEAATVEQFRALRTDLKLLALGSYIAELLEAVSDEDIPEPEILQLGLNALYALSKRACPPRQIKAAFELRLMCLAGYRPELEACAGCGRTELDEARLFPEHGELFCPDCRAVGGLRLGRGAIDAMRYIASADAKRVFSFRLPEPALSELGEVCEAYTLYQLDRAFGSLDYYKKLREQLQ</sequence>
<feature type="domain" description="DNA replication/recombination mediator RecO N-terminal" evidence="8">
    <location>
        <begin position="1"/>
        <end position="78"/>
    </location>
</feature>
<dbReference type="GO" id="GO:0043590">
    <property type="term" value="C:bacterial nucleoid"/>
    <property type="evidence" value="ECO:0007669"/>
    <property type="project" value="TreeGrafter"/>
</dbReference>
<evidence type="ECO:0000313" key="9">
    <source>
        <dbReference type="EMBL" id="HIS66888.1"/>
    </source>
</evidence>
<dbReference type="GO" id="GO:0006310">
    <property type="term" value="P:DNA recombination"/>
    <property type="evidence" value="ECO:0007669"/>
    <property type="project" value="UniProtKB-UniRule"/>
</dbReference>
<evidence type="ECO:0000256" key="6">
    <source>
        <dbReference type="ARBA" id="ARBA00033409"/>
    </source>
</evidence>
<gene>
    <name evidence="7 9" type="primary">recO</name>
    <name evidence="9" type="ORF">IAC18_04925</name>
</gene>
<dbReference type="PANTHER" id="PTHR33991">
    <property type="entry name" value="DNA REPAIR PROTEIN RECO"/>
    <property type="match status" value="1"/>
</dbReference>
<evidence type="ECO:0000256" key="2">
    <source>
        <dbReference type="ARBA" id="ARBA00021310"/>
    </source>
</evidence>
<dbReference type="Gene3D" id="6.20.220.20">
    <property type="entry name" value="Recombination protein O, zinc-binding domain"/>
    <property type="match status" value="1"/>
</dbReference>
<evidence type="ECO:0000256" key="5">
    <source>
        <dbReference type="ARBA" id="ARBA00023204"/>
    </source>
</evidence>
<keyword evidence="4 7" id="KW-0233">DNA recombination</keyword>
<dbReference type="InterPro" id="IPR042242">
    <property type="entry name" value="RecO_C"/>
</dbReference>
<dbReference type="NCBIfam" id="TIGR00613">
    <property type="entry name" value="reco"/>
    <property type="match status" value="1"/>
</dbReference>
<keyword evidence="3 7" id="KW-0227">DNA damage</keyword>
<protein>
    <recommendedName>
        <fullName evidence="2 7">DNA repair protein RecO</fullName>
    </recommendedName>
    <alternativeName>
        <fullName evidence="6 7">Recombination protein O</fullName>
    </alternativeName>
</protein>
<reference evidence="9" key="2">
    <citation type="journal article" date="2021" name="PeerJ">
        <title>Extensive microbial diversity within the chicken gut microbiome revealed by metagenomics and culture.</title>
        <authorList>
            <person name="Gilroy R."/>
            <person name="Ravi A."/>
            <person name="Getino M."/>
            <person name="Pursley I."/>
            <person name="Horton D.L."/>
            <person name="Alikhan N.F."/>
            <person name="Baker D."/>
            <person name="Gharbi K."/>
            <person name="Hall N."/>
            <person name="Watson M."/>
            <person name="Adriaenssens E.M."/>
            <person name="Foster-Nyarko E."/>
            <person name="Jarju S."/>
            <person name="Secka A."/>
            <person name="Antonio M."/>
            <person name="Oren A."/>
            <person name="Chaudhuri R.R."/>
            <person name="La Ragione R."/>
            <person name="Hildebrand F."/>
            <person name="Pallen M.J."/>
        </authorList>
    </citation>
    <scope>NUCLEOTIDE SEQUENCE</scope>
    <source>
        <strain evidence="9">ChiHjej10B9-9673</strain>
    </source>
</reference>
<dbReference type="Gene3D" id="1.20.1440.120">
    <property type="entry name" value="Recombination protein O, C-terminal domain"/>
    <property type="match status" value="1"/>
</dbReference>
<dbReference type="HAMAP" id="MF_00201">
    <property type="entry name" value="RecO"/>
    <property type="match status" value="1"/>
</dbReference>
<dbReference type="EMBL" id="DVJK01000136">
    <property type="protein sequence ID" value="HIS66888.1"/>
    <property type="molecule type" value="Genomic_DNA"/>
</dbReference>
<comment type="caution">
    <text evidence="9">The sequence shown here is derived from an EMBL/GenBank/DDBJ whole genome shotgun (WGS) entry which is preliminary data.</text>
</comment>
<dbReference type="AlphaFoldDB" id="A0A9D1FDG6"/>
<comment type="function">
    <text evidence="7">Involved in DNA repair and RecF pathway recombination.</text>
</comment>
<comment type="similarity">
    <text evidence="1 7">Belongs to the RecO family.</text>
</comment>
<dbReference type="PANTHER" id="PTHR33991:SF1">
    <property type="entry name" value="DNA REPAIR PROTEIN RECO"/>
    <property type="match status" value="1"/>
</dbReference>
<dbReference type="InterPro" id="IPR003717">
    <property type="entry name" value="RecO"/>
</dbReference>